<comment type="cofactor">
    <cofactor evidence="1">
        <name>Mg(2+)</name>
        <dbReference type="ChEBI" id="CHEBI:18420"/>
    </cofactor>
</comment>
<feature type="region of interest" description="Disordered" evidence="5">
    <location>
        <begin position="170"/>
        <end position="241"/>
    </location>
</feature>
<evidence type="ECO:0000256" key="5">
    <source>
        <dbReference type="SAM" id="MobiDB-lite"/>
    </source>
</evidence>
<organism evidence="7 8">
    <name type="scientific">Methylobacterium indicum</name>
    <dbReference type="NCBI Taxonomy" id="1775910"/>
    <lineage>
        <taxon>Bacteria</taxon>
        <taxon>Pseudomonadati</taxon>
        <taxon>Pseudomonadota</taxon>
        <taxon>Alphaproteobacteria</taxon>
        <taxon>Hyphomicrobiales</taxon>
        <taxon>Methylobacteriaceae</taxon>
        <taxon>Methylobacterium</taxon>
    </lineage>
</organism>
<feature type="domain" description="Nudix hydrolase" evidence="6">
    <location>
        <begin position="20"/>
        <end position="153"/>
    </location>
</feature>
<dbReference type="Gene3D" id="3.90.79.10">
    <property type="entry name" value="Nucleoside Triphosphate Pyrophosphohydrolase"/>
    <property type="match status" value="1"/>
</dbReference>
<dbReference type="GO" id="GO:0016462">
    <property type="term" value="F:pyrophosphatase activity"/>
    <property type="evidence" value="ECO:0007669"/>
    <property type="project" value="InterPro"/>
</dbReference>
<dbReference type="AlphaFoldDB" id="A0A8H9C5C1"/>
<dbReference type="SUPFAM" id="SSF55811">
    <property type="entry name" value="Nudix"/>
    <property type="match status" value="1"/>
</dbReference>
<protein>
    <recommendedName>
        <fullName evidence="6">Nudix hydrolase domain-containing protein</fullName>
    </recommendedName>
</protein>
<evidence type="ECO:0000256" key="4">
    <source>
        <dbReference type="ARBA" id="ARBA00022842"/>
    </source>
</evidence>
<evidence type="ECO:0000256" key="3">
    <source>
        <dbReference type="ARBA" id="ARBA00022801"/>
    </source>
</evidence>
<keyword evidence="2" id="KW-0479">Metal-binding</keyword>
<dbReference type="Proteomes" id="UP000663508">
    <property type="component" value="Chromosome"/>
</dbReference>
<dbReference type="GO" id="GO:0046872">
    <property type="term" value="F:metal ion binding"/>
    <property type="evidence" value="ECO:0007669"/>
    <property type="project" value="UniProtKB-KW"/>
</dbReference>
<keyword evidence="3" id="KW-0378">Hydrolase</keyword>
<evidence type="ECO:0000256" key="2">
    <source>
        <dbReference type="ARBA" id="ARBA00022723"/>
    </source>
</evidence>
<dbReference type="PANTHER" id="PTHR12629:SF0">
    <property type="entry name" value="DIPHOSPHOINOSITOL-POLYPHOSPHATE DIPHOSPHATASE"/>
    <property type="match status" value="1"/>
</dbReference>
<evidence type="ECO:0000313" key="7">
    <source>
        <dbReference type="EMBL" id="BCM82941.1"/>
    </source>
</evidence>
<dbReference type="InterPro" id="IPR000086">
    <property type="entry name" value="NUDIX_hydrolase_dom"/>
</dbReference>
<gene>
    <name evidence="7" type="ORF">mvi_14020</name>
</gene>
<keyword evidence="4" id="KW-0460">Magnesium</keyword>
<feature type="compositionally biased region" description="Basic and acidic residues" evidence="5">
    <location>
        <begin position="180"/>
        <end position="197"/>
    </location>
</feature>
<evidence type="ECO:0000259" key="6">
    <source>
        <dbReference type="PROSITE" id="PS51462"/>
    </source>
</evidence>
<evidence type="ECO:0000256" key="1">
    <source>
        <dbReference type="ARBA" id="ARBA00001946"/>
    </source>
</evidence>
<dbReference type="PANTHER" id="PTHR12629">
    <property type="entry name" value="DIPHOSPHOINOSITOL POLYPHOSPHATE PHOSPHOHYDROLASE"/>
    <property type="match status" value="1"/>
</dbReference>
<dbReference type="GO" id="GO:0005737">
    <property type="term" value="C:cytoplasm"/>
    <property type="evidence" value="ECO:0007669"/>
    <property type="project" value="TreeGrafter"/>
</dbReference>
<dbReference type="InterPro" id="IPR015797">
    <property type="entry name" value="NUDIX_hydrolase-like_dom_sf"/>
</dbReference>
<feature type="compositionally biased region" description="Basic and acidic residues" evidence="5">
    <location>
        <begin position="211"/>
        <end position="222"/>
    </location>
</feature>
<dbReference type="Pfam" id="PF00293">
    <property type="entry name" value="NUDIX"/>
    <property type="match status" value="1"/>
</dbReference>
<proteinExistence type="predicted"/>
<dbReference type="PROSITE" id="PS51462">
    <property type="entry name" value="NUDIX"/>
    <property type="match status" value="1"/>
</dbReference>
<sequence>MRSLRALASALTGWSERNGEPRRQVGVLPLRTRADGELQVMLITSRETRRWVVPKGWPMKGLKNYEAAAREAYEEAGLIGRVGRRALGSYFYQKRLKSRDTVLCQVQVFRLEVRKQLKTWPEQHERECRWFSVPEAAEAVTEAGLAALIRAAGADGAKAKAKVKAAAHKRSQVKVASAKDSPDNGARDKHSAEKGAVEKGVPAKGATAKGSSDKETVAKDTATKGPAGKGQGSKGPADRAP</sequence>
<dbReference type="KEGG" id="mind:mvi_14020"/>
<dbReference type="CDD" id="cd04666">
    <property type="entry name" value="NUDIX_DIPP2_like_Nudt4"/>
    <property type="match status" value="1"/>
</dbReference>
<name>A0A8H9C5C1_9HYPH</name>
<reference evidence="7" key="1">
    <citation type="submission" date="2020-11" db="EMBL/GenBank/DDBJ databases">
        <title>Complete genome sequence of a novel pathogenic Methylobacterium strain isolated from rice in Vietnam.</title>
        <authorList>
            <person name="Lai K."/>
            <person name="Okazaki S."/>
            <person name="Higashi K."/>
            <person name="Mori H."/>
            <person name="Toyoda A."/>
            <person name="Kurokawa K."/>
        </authorList>
    </citation>
    <scope>NUCLEOTIDE SEQUENCE</scope>
    <source>
        <strain evidence="7">VL1</strain>
    </source>
</reference>
<dbReference type="EMBL" id="AP024145">
    <property type="protein sequence ID" value="BCM82941.1"/>
    <property type="molecule type" value="Genomic_DNA"/>
</dbReference>
<dbReference type="InterPro" id="IPR047198">
    <property type="entry name" value="DDP-like_NUDIX"/>
</dbReference>
<accession>A0A8H9C5C1</accession>
<evidence type="ECO:0000313" key="8">
    <source>
        <dbReference type="Proteomes" id="UP000663508"/>
    </source>
</evidence>